<dbReference type="SUPFAM" id="SSF48264">
    <property type="entry name" value="Cytochrome P450"/>
    <property type="match status" value="1"/>
</dbReference>
<keyword evidence="3" id="KW-1185">Reference proteome</keyword>
<proteinExistence type="inferred from homology"/>
<comment type="caution">
    <text evidence="2">The sequence shown here is derived from an EMBL/GenBank/DDBJ whole genome shotgun (WGS) entry which is preliminary data.</text>
</comment>
<dbReference type="RefSeq" id="WP_131761090.1">
    <property type="nucleotide sequence ID" value="NZ_CAACUY010000145.1"/>
</dbReference>
<dbReference type="CDD" id="cd20623">
    <property type="entry name" value="CYP_unk"/>
    <property type="match status" value="1"/>
</dbReference>
<gene>
    <name evidence="2" type="ORF">ACFQZM_22410</name>
</gene>
<dbReference type="EMBL" id="JBHTGP010000012">
    <property type="protein sequence ID" value="MFD0687269.1"/>
    <property type="molecule type" value="Genomic_DNA"/>
</dbReference>
<evidence type="ECO:0000313" key="2">
    <source>
        <dbReference type="EMBL" id="MFD0687269.1"/>
    </source>
</evidence>
<organism evidence="2 3">
    <name type="scientific">Actinomadura fibrosa</name>
    <dbReference type="NCBI Taxonomy" id="111802"/>
    <lineage>
        <taxon>Bacteria</taxon>
        <taxon>Bacillati</taxon>
        <taxon>Actinomycetota</taxon>
        <taxon>Actinomycetes</taxon>
        <taxon>Streptosporangiales</taxon>
        <taxon>Thermomonosporaceae</taxon>
        <taxon>Actinomadura</taxon>
    </lineage>
</organism>
<dbReference type="InterPro" id="IPR002397">
    <property type="entry name" value="Cyt_P450_B"/>
</dbReference>
<dbReference type="InterPro" id="IPR036396">
    <property type="entry name" value="Cyt_P450_sf"/>
</dbReference>
<evidence type="ECO:0000256" key="1">
    <source>
        <dbReference type="ARBA" id="ARBA00010617"/>
    </source>
</evidence>
<dbReference type="PANTHER" id="PTHR46696:SF1">
    <property type="entry name" value="CYTOCHROME P450 YJIB-RELATED"/>
    <property type="match status" value="1"/>
</dbReference>
<dbReference type="Proteomes" id="UP001597063">
    <property type="component" value="Unassembled WGS sequence"/>
</dbReference>
<reference evidence="3" key="1">
    <citation type="journal article" date="2019" name="Int. J. Syst. Evol. Microbiol.">
        <title>The Global Catalogue of Microorganisms (GCM) 10K type strain sequencing project: providing services to taxonomists for standard genome sequencing and annotation.</title>
        <authorList>
            <consortium name="The Broad Institute Genomics Platform"/>
            <consortium name="The Broad Institute Genome Sequencing Center for Infectious Disease"/>
            <person name="Wu L."/>
            <person name="Ma J."/>
        </authorList>
    </citation>
    <scope>NUCLEOTIDE SEQUENCE [LARGE SCALE GENOMIC DNA]</scope>
    <source>
        <strain evidence="3">JCM 9371</strain>
    </source>
</reference>
<comment type="similarity">
    <text evidence="1">Belongs to the cytochrome P450 family.</text>
</comment>
<evidence type="ECO:0000313" key="3">
    <source>
        <dbReference type="Proteomes" id="UP001597063"/>
    </source>
</evidence>
<accession>A0ABW2XML0</accession>
<dbReference type="Gene3D" id="1.10.630.10">
    <property type="entry name" value="Cytochrome P450"/>
    <property type="match status" value="1"/>
</dbReference>
<name>A0ABW2XML0_9ACTN</name>
<dbReference type="PANTHER" id="PTHR46696">
    <property type="entry name" value="P450, PUTATIVE (EUROFUNG)-RELATED"/>
    <property type="match status" value="1"/>
</dbReference>
<dbReference type="PRINTS" id="PR00359">
    <property type="entry name" value="BP450"/>
</dbReference>
<protein>
    <submittedName>
        <fullName evidence="2">Cytochrome P450</fullName>
    </submittedName>
</protein>
<sequence>MTDETDETARPAAADADAVRLYGPEFDQRPKDFFERMRREHGPVVPVLLEGDVPAWYVIGYREVNHVTSNPGLFARDTRRWNAWDMVPENWSLLPFVGWNPSVMLAEGEEHKRRSAAISDALDAVDRTELSGSCERIADRLIDEFAGDGEADLGSQFADRLPPMAMMELFGVPESEAPDMIRDIQHVAGSDENAVPAYQRLQESMRRLAESRRARPGPDVTSRLLAHPAGYTDDELISDLIPMISAGHLPTGHWIGNTLRLMLVDERFAVTLQGGRGSVAQALNQVLWEDTPSQNNIGRFAVHACELGGRAIRPGDMLILGWAAANADPQVQPPAHGSGAGNRAHLSFGHGDHGCPFPAPELAEVVARTAVEVLLDRLPDIELAVKPDELRWLPSFWVRRLASLPVRFSPAATLG</sequence>